<keyword evidence="10" id="KW-1133">Transmembrane helix</keyword>
<evidence type="ECO:0000256" key="12">
    <source>
        <dbReference type="ARBA" id="ARBA00047899"/>
    </source>
</evidence>
<protein>
    <recommendedName>
        <fullName evidence="2">non-specific serine/threonine protein kinase</fullName>
        <ecNumber evidence="2">2.7.11.1</ecNumber>
    </recommendedName>
</protein>
<comment type="catalytic activity">
    <reaction evidence="12">
        <text>L-threonyl-[protein] + ATP = O-phospho-L-threonyl-[protein] + ADP + H(+)</text>
        <dbReference type="Rhea" id="RHEA:46608"/>
        <dbReference type="Rhea" id="RHEA-COMP:11060"/>
        <dbReference type="Rhea" id="RHEA-COMP:11605"/>
        <dbReference type="ChEBI" id="CHEBI:15378"/>
        <dbReference type="ChEBI" id="CHEBI:30013"/>
        <dbReference type="ChEBI" id="CHEBI:30616"/>
        <dbReference type="ChEBI" id="CHEBI:61977"/>
        <dbReference type="ChEBI" id="CHEBI:456216"/>
        <dbReference type="EC" id="2.7.11.1"/>
    </reaction>
</comment>
<gene>
    <name evidence="15" type="ORF">Goari_019058</name>
</gene>
<evidence type="ECO:0000313" key="16">
    <source>
        <dbReference type="Proteomes" id="UP000593577"/>
    </source>
</evidence>
<accession>A0A7J8WRG5</accession>
<dbReference type="PANTHER" id="PTHR47982">
    <property type="entry name" value="PROLINE-RICH RECEPTOR-LIKE PROTEIN KINASE PERK4"/>
    <property type="match status" value="1"/>
</dbReference>
<keyword evidence="7" id="KW-0547">Nucleotide-binding</keyword>
<keyword evidence="6" id="KW-0812">Transmembrane</keyword>
<dbReference type="InterPro" id="IPR047117">
    <property type="entry name" value="PERK1-13-like"/>
</dbReference>
<dbReference type="InterPro" id="IPR000719">
    <property type="entry name" value="Prot_kinase_dom"/>
</dbReference>
<dbReference type="PANTHER" id="PTHR47982:SF6">
    <property type="entry name" value="PROLINE-RICH RECEPTOR-LIKE PROTEIN KINASE PERK4"/>
    <property type="match status" value="1"/>
</dbReference>
<dbReference type="AlphaFoldDB" id="A0A7J8WRG5"/>
<feature type="domain" description="Protein kinase" evidence="14">
    <location>
        <begin position="1"/>
        <end position="286"/>
    </location>
</feature>
<evidence type="ECO:0000256" key="4">
    <source>
        <dbReference type="ARBA" id="ARBA00022527"/>
    </source>
</evidence>
<evidence type="ECO:0000256" key="13">
    <source>
        <dbReference type="ARBA" id="ARBA00048679"/>
    </source>
</evidence>
<evidence type="ECO:0000256" key="2">
    <source>
        <dbReference type="ARBA" id="ARBA00012513"/>
    </source>
</evidence>
<name>A0A7J8WRG5_GOSAI</name>
<dbReference type="Proteomes" id="UP000593577">
    <property type="component" value="Unassembled WGS sequence"/>
</dbReference>
<keyword evidence="9" id="KW-0067">ATP-binding</keyword>
<evidence type="ECO:0000259" key="14">
    <source>
        <dbReference type="PROSITE" id="PS50011"/>
    </source>
</evidence>
<dbReference type="FunFam" id="1.10.510.10:FF:000173">
    <property type="entry name" value="proline-rich receptor-like protein kinase PERK8"/>
    <property type="match status" value="1"/>
</dbReference>
<keyword evidence="11" id="KW-0472">Membrane</keyword>
<comment type="caution">
    <text evidence="15">The sequence shown here is derived from an EMBL/GenBank/DDBJ whole genome shotgun (WGS) entry which is preliminary data.</text>
</comment>
<keyword evidence="16" id="KW-1185">Reference proteome</keyword>
<dbReference type="InterPro" id="IPR011009">
    <property type="entry name" value="Kinase-like_dom_sf"/>
</dbReference>
<dbReference type="EMBL" id="JABFAA010000003">
    <property type="protein sequence ID" value="MBA0677661.1"/>
    <property type="molecule type" value="Genomic_DNA"/>
</dbReference>
<reference evidence="15 16" key="1">
    <citation type="journal article" date="2019" name="Genome Biol. Evol.">
        <title>Insights into the evolution of the New World diploid cottons (Gossypium, subgenus Houzingenia) based on genome sequencing.</title>
        <authorList>
            <person name="Grover C.E."/>
            <person name="Arick M.A. 2nd"/>
            <person name="Thrash A."/>
            <person name="Conover J.L."/>
            <person name="Sanders W.S."/>
            <person name="Peterson D.G."/>
            <person name="Frelichowski J.E."/>
            <person name="Scheffler J.A."/>
            <person name="Scheffler B.E."/>
            <person name="Wendel J.F."/>
        </authorList>
    </citation>
    <scope>NUCLEOTIDE SEQUENCE [LARGE SCALE GENOMIC DNA]</scope>
    <source>
        <strain evidence="15">185</strain>
        <tissue evidence="15">Leaf</tissue>
    </source>
</reference>
<evidence type="ECO:0000256" key="11">
    <source>
        <dbReference type="ARBA" id="ARBA00023136"/>
    </source>
</evidence>
<evidence type="ECO:0000256" key="9">
    <source>
        <dbReference type="ARBA" id="ARBA00022840"/>
    </source>
</evidence>
<dbReference type="Pfam" id="PF00069">
    <property type="entry name" value="Pkinase"/>
    <property type="match status" value="1"/>
</dbReference>
<keyword evidence="8" id="KW-0418">Kinase</keyword>
<sequence>MKFRRECLSPPEKHFIILESVGFEPKPLNAFGDFSPYFKSLNKFTEFKQDRLGPPRKCFIILALVGFEPKHLKGKNTTTLLGIGTLDKLCEPVRSLLRVKRRKFEAKIKYKHLGNNTFTVQGLGHPRIIHRDIKGANILIDNNFEAMVADFGLVRLTAENHTHVSTRVMGTFGYLAPEYASTGKLTEKSDVFSFGIMLLELITGKPPVDLSNKMEDTLVDWARPLLDRALATGNHDELIDPRLEGNYDHGEMQRMVACALASIRHSAKRRPKMSQIVRALQGDAALDDLNVWVKPTDSNISSLGLPTQEISSSEYNSSGDMQNQRRS</sequence>
<dbReference type="EC" id="2.7.11.1" evidence="2"/>
<keyword evidence="4" id="KW-0723">Serine/threonine-protein kinase</keyword>
<dbReference type="InterPro" id="IPR008271">
    <property type="entry name" value="Ser/Thr_kinase_AS"/>
</dbReference>
<evidence type="ECO:0000256" key="10">
    <source>
        <dbReference type="ARBA" id="ARBA00022989"/>
    </source>
</evidence>
<evidence type="ECO:0000256" key="6">
    <source>
        <dbReference type="ARBA" id="ARBA00022692"/>
    </source>
</evidence>
<dbReference type="PROSITE" id="PS00108">
    <property type="entry name" value="PROTEIN_KINASE_ST"/>
    <property type="match status" value="1"/>
</dbReference>
<evidence type="ECO:0000313" key="15">
    <source>
        <dbReference type="EMBL" id="MBA0677661.1"/>
    </source>
</evidence>
<dbReference type="Gene3D" id="1.10.510.10">
    <property type="entry name" value="Transferase(Phosphotransferase) domain 1"/>
    <property type="match status" value="1"/>
</dbReference>
<comment type="subcellular location">
    <subcellularLocation>
        <location evidence="1">Cell membrane</location>
        <topology evidence="1">Single-pass membrane protein</topology>
    </subcellularLocation>
</comment>
<dbReference type="GO" id="GO:0005886">
    <property type="term" value="C:plasma membrane"/>
    <property type="evidence" value="ECO:0007669"/>
    <property type="project" value="UniProtKB-SubCell"/>
</dbReference>
<evidence type="ECO:0000256" key="3">
    <source>
        <dbReference type="ARBA" id="ARBA00022475"/>
    </source>
</evidence>
<evidence type="ECO:0000256" key="8">
    <source>
        <dbReference type="ARBA" id="ARBA00022777"/>
    </source>
</evidence>
<evidence type="ECO:0000256" key="1">
    <source>
        <dbReference type="ARBA" id="ARBA00004162"/>
    </source>
</evidence>
<dbReference type="PROSITE" id="PS50011">
    <property type="entry name" value="PROTEIN_KINASE_DOM"/>
    <property type="match status" value="1"/>
</dbReference>
<evidence type="ECO:0000256" key="7">
    <source>
        <dbReference type="ARBA" id="ARBA00022741"/>
    </source>
</evidence>
<keyword evidence="3" id="KW-1003">Cell membrane</keyword>
<proteinExistence type="predicted"/>
<dbReference type="SMART" id="SM00220">
    <property type="entry name" value="S_TKc"/>
    <property type="match status" value="1"/>
</dbReference>
<dbReference type="SUPFAM" id="SSF56112">
    <property type="entry name" value="Protein kinase-like (PK-like)"/>
    <property type="match status" value="1"/>
</dbReference>
<comment type="catalytic activity">
    <reaction evidence="13">
        <text>L-seryl-[protein] + ATP = O-phospho-L-seryl-[protein] + ADP + H(+)</text>
        <dbReference type="Rhea" id="RHEA:17989"/>
        <dbReference type="Rhea" id="RHEA-COMP:9863"/>
        <dbReference type="Rhea" id="RHEA-COMP:11604"/>
        <dbReference type="ChEBI" id="CHEBI:15378"/>
        <dbReference type="ChEBI" id="CHEBI:29999"/>
        <dbReference type="ChEBI" id="CHEBI:30616"/>
        <dbReference type="ChEBI" id="CHEBI:83421"/>
        <dbReference type="ChEBI" id="CHEBI:456216"/>
        <dbReference type="EC" id="2.7.11.1"/>
    </reaction>
</comment>
<keyword evidence="5" id="KW-0808">Transferase</keyword>
<dbReference type="GO" id="GO:0005524">
    <property type="term" value="F:ATP binding"/>
    <property type="evidence" value="ECO:0007669"/>
    <property type="project" value="UniProtKB-KW"/>
</dbReference>
<evidence type="ECO:0000256" key="5">
    <source>
        <dbReference type="ARBA" id="ARBA00022679"/>
    </source>
</evidence>
<dbReference type="GO" id="GO:0004674">
    <property type="term" value="F:protein serine/threonine kinase activity"/>
    <property type="evidence" value="ECO:0007669"/>
    <property type="project" value="UniProtKB-KW"/>
</dbReference>
<organism evidence="15 16">
    <name type="scientific">Gossypium aridum</name>
    <name type="common">American cotton</name>
    <name type="synonym">Erioxylum aridum</name>
    <dbReference type="NCBI Taxonomy" id="34290"/>
    <lineage>
        <taxon>Eukaryota</taxon>
        <taxon>Viridiplantae</taxon>
        <taxon>Streptophyta</taxon>
        <taxon>Embryophyta</taxon>
        <taxon>Tracheophyta</taxon>
        <taxon>Spermatophyta</taxon>
        <taxon>Magnoliopsida</taxon>
        <taxon>eudicotyledons</taxon>
        <taxon>Gunneridae</taxon>
        <taxon>Pentapetalae</taxon>
        <taxon>rosids</taxon>
        <taxon>malvids</taxon>
        <taxon>Malvales</taxon>
        <taxon>Malvaceae</taxon>
        <taxon>Malvoideae</taxon>
        <taxon>Gossypium</taxon>
    </lineage>
</organism>